<dbReference type="AlphaFoldDB" id="A0A2P7YZ15"/>
<dbReference type="Proteomes" id="UP000241107">
    <property type="component" value="Unassembled WGS sequence"/>
</dbReference>
<dbReference type="STRING" id="418784.A0A2P7YZ15"/>
<dbReference type="GO" id="GO:1990165">
    <property type="term" value="F:single-strand break-containing DNA binding"/>
    <property type="evidence" value="ECO:0007669"/>
    <property type="project" value="TreeGrafter"/>
</dbReference>
<evidence type="ECO:0000313" key="4">
    <source>
        <dbReference type="Proteomes" id="UP000241107"/>
    </source>
</evidence>
<dbReference type="PANTHER" id="PTHR12486:SF4">
    <property type="entry name" value="APRATAXIN"/>
    <property type="match status" value="1"/>
</dbReference>
<proteinExistence type="predicted"/>
<organism evidence="3 4">
    <name type="scientific">Candidozyma pseudohaemuli</name>
    <dbReference type="NCBI Taxonomy" id="418784"/>
    <lineage>
        <taxon>Eukaryota</taxon>
        <taxon>Fungi</taxon>
        <taxon>Dikarya</taxon>
        <taxon>Ascomycota</taxon>
        <taxon>Saccharomycotina</taxon>
        <taxon>Pichiomycetes</taxon>
        <taxon>Metschnikowiaceae</taxon>
        <taxon>Candidozyma</taxon>
    </lineage>
</organism>
<dbReference type="Pfam" id="PF16278">
    <property type="entry name" value="zf-C2HE"/>
    <property type="match status" value="1"/>
</dbReference>
<dbReference type="GO" id="GO:0003725">
    <property type="term" value="F:double-stranded RNA binding"/>
    <property type="evidence" value="ECO:0007669"/>
    <property type="project" value="TreeGrafter"/>
</dbReference>
<dbReference type="GO" id="GO:0000012">
    <property type="term" value="P:single strand break repair"/>
    <property type="evidence" value="ECO:0007669"/>
    <property type="project" value="TreeGrafter"/>
</dbReference>
<sequence>MSFRYALGKYITNPEQDLVAFHDDDYVIMKDGYPKALRHYLVLPRNESLTYKHPVDAMADSAVYYETEEYVEKTKDMIVADLVKEGYVEDSPIAKEKFRNTFIRAGVHSVPSMAHLHIHVITQDFHLERMKNKKHYNSFTTLFFIDFLDLRPATPTDHLSPDSDADSHSDGLLEGLIMSRPPKEKRARPSRNLDYSSKERILRTSPLKCVYCGKTFGNQFKALKEHLAEEFSRKYSASYISSENHSDSPKAT</sequence>
<evidence type="ECO:0000259" key="2">
    <source>
        <dbReference type="Pfam" id="PF16278"/>
    </source>
</evidence>
<dbReference type="OrthoDB" id="3512845at2759"/>
<accession>A0A2P7YZ15</accession>
<dbReference type="GeneID" id="36564272"/>
<evidence type="ECO:0000256" key="1">
    <source>
        <dbReference type="SAM" id="MobiDB-lite"/>
    </source>
</evidence>
<dbReference type="InterPro" id="IPR036265">
    <property type="entry name" value="HIT-like_sf"/>
</dbReference>
<evidence type="ECO:0000313" key="3">
    <source>
        <dbReference type="EMBL" id="PSK41205.1"/>
    </source>
</evidence>
<feature type="region of interest" description="Disordered" evidence="1">
    <location>
        <begin position="157"/>
        <end position="196"/>
    </location>
</feature>
<gene>
    <name evidence="3" type="ORF">C7M61_000880</name>
</gene>
<feature type="domain" description="Aprataxin C2HE/C2H2/C2HC zinc finger" evidence="2">
    <location>
        <begin position="194"/>
        <end position="232"/>
    </location>
</feature>
<protein>
    <recommendedName>
        <fullName evidence="2">Aprataxin C2HE/C2H2/C2HC zinc finger domain-containing protein</fullName>
    </recommendedName>
</protein>
<dbReference type="Pfam" id="PF11969">
    <property type="entry name" value="DcpS_C"/>
    <property type="match status" value="1"/>
</dbReference>
<dbReference type="InterPro" id="IPR032566">
    <property type="entry name" value="Znf-C2HE"/>
</dbReference>
<feature type="compositionally biased region" description="Basic and acidic residues" evidence="1">
    <location>
        <begin position="159"/>
        <end position="171"/>
    </location>
</feature>
<dbReference type="GO" id="GO:0005634">
    <property type="term" value="C:nucleus"/>
    <property type="evidence" value="ECO:0007669"/>
    <property type="project" value="TreeGrafter"/>
</dbReference>
<dbReference type="EMBL" id="PYFQ01000001">
    <property type="protein sequence ID" value="PSK41205.1"/>
    <property type="molecule type" value="Genomic_DNA"/>
</dbReference>
<dbReference type="GO" id="GO:0033699">
    <property type="term" value="F:DNA 5'-adenosine monophosphate hydrolase activity"/>
    <property type="evidence" value="ECO:0007669"/>
    <property type="project" value="EnsemblFungi"/>
</dbReference>
<dbReference type="GO" id="GO:0030983">
    <property type="term" value="F:mismatched DNA binding"/>
    <property type="evidence" value="ECO:0007669"/>
    <property type="project" value="TreeGrafter"/>
</dbReference>
<dbReference type="Gene3D" id="3.30.428.10">
    <property type="entry name" value="HIT-like"/>
    <property type="match status" value="1"/>
</dbReference>
<reference evidence="3 4" key="1">
    <citation type="submission" date="2018-03" db="EMBL/GenBank/DDBJ databases">
        <title>Candida pseudohaemulonii genome assembly and annotation.</title>
        <authorList>
            <person name="Munoz J.F."/>
            <person name="Gade L.G."/>
            <person name="Chow N.A."/>
            <person name="Litvintseva A.P."/>
            <person name="Loparev V.N."/>
            <person name="Cuomo C.A."/>
        </authorList>
    </citation>
    <scope>NUCLEOTIDE SEQUENCE [LARGE SCALE GENOMIC DNA]</scope>
    <source>
        <strain evidence="3 4">B12108</strain>
    </source>
</reference>
<dbReference type="SUPFAM" id="SSF54197">
    <property type="entry name" value="HIT-like"/>
    <property type="match status" value="1"/>
</dbReference>
<keyword evidence="4" id="KW-1185">Reference proteome</keyword>
<dbReference type="GO" id="GO:0003697">
    <property type="term" value="F:single-stranded DNA binding"/>
    <property type="evidence" value="ECO:0007669"/>
    <property type="project" value="TreeGrafter"/>
</dbReference>
<dbReference type="RefSeq" id="XP_024715904.1">
    <property type="nucleotide sequence ID" value="XM_024856305.1"/>
</dbReference>
<name>A0A2P7YZ15_9ASCO</name>
<comment type="caution">
    <text evidence="3">The sequence shown here is derived from an EMBL/GenBank/DDBJ whole genome shotgun (WGS) entry which is preliminary data.</text>
</comment>
<dbReference type="PANTHER" id="PTHR12486">
    <property type="entry name" value="APRATAXIN-RELATED"/>
    <property type="match status" value="1"/>
</dbReference>
<dbReference type="VEuPathDB" id="FungiDB:C7M61_000880"/>